<dbReference type="AlphaFoldDB" id="A6J9Q3"/>
<accession>A6J9Q3</accession>
<evidence type="ECO:0000313" key="3">
    <source>
        <dbReference type="Proteomes" id="UP000234681"/>
    </source>
</evidence>
<organism evidence="2 3">
    <name type="scientific">Rattus norvegicus</name>
    <name type="common">Rat</name>
    <dbReference type="NCBI Taxonomy" id="10116"/>
    <lineage>
        <taxon>Eukaryota</taxon>
        <taxon>Metazoa</taxon>
        <taxon>Chordata</taxon>
        <taxon>Craniata</taxon>
        <taxon>Vertebrata</taxon>
        <taxon>Euteleostomi</taxon>
        <taxon>Mammalia</taxon>
        <taxon>Eutheria</taxon>
        <taxon>Euarchontoglires</taxon>
        <taxon>Glires</taxon>
        <taxon>Rodentia</taxon>
        <taxon>Myomorpha</taxon>
        <taxon>Muroidea</taxon>
        <taxon>Muridae</taxon>
        <taxon>Murinae</taxon>
        <taxon>Rattus</taxon>
    </lineage>
</organism>
<gene>
    <name evidence="2" type="ORF">rCG_54286</name>
</gene>
<protein>
    <submittedName>
        <fullName evidence="2">RCG54286, isoform CRA_b</fullName>
    </submittedName>
</protein>
<feature type="compositionally biased region" description="Polar residues" evidence="1">
    <location>
        <begin position="36"/>
        <end position="46"/>
    </location>
</feature>
<evidence type="ECO:0000256" key="1">
    <source>
        <dbReference type="SAM" id="MobiDB-lite"/>
    </source>
</evidence>
<sequence>MALAAPPTPAVVAAAAAPATQRQRGRRTPLAARSMNAPQTRPRNPK</sequence>
<proteinExistence type="predicted"/>
<name>A6J9Q3_RAT</name>
<evidence type="ECO:0000313" key="2">
    <source>
        <dbReference type="EMBL" id="EDM07832.1"/>
    </source>
</evidence>
<reference evidence="2 3" key="1">
    <citation type="submission" date="2005-09" db="EMBL/GenBank/DDBJ databases">
        <authorList>
            <person name="Mural R.J."/>
            <person name="Li P.W."/>
            <person name="Adams M.D."/>
            <person name="Amanatides P.G."/>
            <person name="Baden-Tillson H."/>
            <person name="Barnstead M."/>
            <person name="Chin S.H."/>
            <person name="Dew I."/>
            <person name="Evans C.A."/>
            <person name="Ferriera S."/>
            <person name="Flanigan M."/>
            <person name="Fosler C."/>
            <person name="Glodek A."/>
            <person name="Gu Z."/>
            <person name="Holt R.A."/>
            <person name="Jennings D."/>
            <person name="Kraft C.L."/>
            <person name="Lu F."/>
            <person name="Nguyen T."/>
            <person name="Nusskern D.R."/>
            <person name="Pfannkoch C.M."/>
            <person name="Sitter C."/>
            <person name="Sutton G.G."/>
            <person name="Venter J.C."/>
            <person name="Wang Z."/>
            <person name="Woodage T."/>
            <person name="Zheng X.H."/>
            <person name="Zhong F."/>
        </authorList>
    </citation>
    <scope>NUCLEOTIDE SEQUENCE [LARGE SCALE GENOMIC DNA]</scope>
    <source>
        <strain>BN</strain>
        <strain evidence="3">Sprague-Dawley</strain>
    </source>
</reference>
<feature type="region of interest" description="Disordered" evidence="1">
    <location>
        <begin position="1"/>
        <end position="46"/>
    </location>
</feature>
<dbReference type="Proteomes" id="UP000234681">
    <property type="component" value="Chromosome 1"/>
</dbReference>
<dbReference type="EMBL" id="CH473979">
    <property type="protein sequence ID" value="EDM07832.1"/>
    <property type="molecule type" value="Genomic_DNA"/>
</dbReference>
<feature type="compositionally biased region" description="Low complexity" evidence="1">
    <location>
        <begin position="10"/>
        <end position="20"/>
    </location>
</feature>